<dbReference type="InterPro" id="IPR036073">
    <property type="entry name" value="Desulfoferrodoxin_Fe-bd_dom_sf"/>
</dbReference>
<reference evidence="3 4" key="1">
    <citation type="submission" date="2018-08" db="EMBL/GenBank/DDBJ databases">
        <title>A genome reference for cultivated species of the human gut microbiota.</title>
        <authorList>
            <person name="Zou Y."/>
            <person name="Xue W."/>
            <person name="Luo G."/>
        </authorList>
    </citation>
    <scope>NUCLEOTIDE SEQUENCE [LARGE SCALE GENOMIC DNA]</scope>
    <source>
        <strain evidence="3 4">AF18-46</strain>
    </source>
</reference>
<dbReference type="InterPro" id="IPR035901">
    <property type="entry name" value="GIY-YIG_endonuc_sf"/>
</dbReference>
<accession>A0A412PFI6</accession>
<proteinExistence type="inferred from homology"/>
<dbReference type="InterPro" id="IPR000305">
    <property type="entry name" value="GIY-YIG_endonuc"/>
</dbReference>
<gene>
    <name evidence="3" type="ORF">DWX20_05295</name>
</gene>
<evidence type="ECO:0000313" key="3">
    <source>
        <dbReference type="EMBL" id="RGT56224.1"/>
    </source>
</evidence>
<dbReference type="CDD" id="cd10456">
    <property type="entry name" value="GIY-YIG_UPF0213"/>
    <property type="match status" value="1"/>
</dbReference>
<sequence>MNYTYILECKDHTYYTGWTNDLEKRFQAHLNGKGAKYTKSHRPLRIAYYEMHVTKKEAMRREWRIKQMTKKEKAQLIKSPLANVELFDKEKLKKAKFNRELHILYAPSSGKVIMEMNDVAAEILCKDEKFIELPVQNNEDWETHEPVINRNGDSFSVNIASDDHPMDGNHHIAFVILQYEKGYRVVYFDEGEKPEVKFYQNEPVIAVYAYCNQHGLWCIEA</sequence>
<dbReference type="GO" id="GO:0005506">
    <property type="term" value="F:iron ion binding"/>
    <property type="evidence" value="ECO:0007669"/>
    <property type="project" value="InterPro"/>
</dbReference>
<dbReference type="GO" id="GO:0016491">
    <property type="term" value="F:oxidoreductase activity"/>
    <property type="evidence" value="ECO:0007669"/>
    <property type="project" value="InterPro"/>
</dbReference>
<dbReference type="Pfam" id="PF01880">
    <property type="entry name" value="Desulfoferrodox"/>
    <property type="match status" value="1"/>
</dbReference>
<dbReference type="Pfam" id="PF01541">
    <property type="entry name" value="GIY-YIG"/>
    <property type="match status" value="1"/>
</dbReference>
<dbReference type="SUPFAM" id="SSF82771">
    <property type="entry name" value="GIY-YIG endonuclease"/>
    <property type="match status" value="1"/>
</dbReference>
<evidence type="ECO:0000256" key="1">
    <source>
        <dbReference type="ARBA" id="ARBA00007435"/>
    </source>
</evidence>
<dbReference type="SUPFAM" id="SSF49367">
    <property type="entry name" value="Superoxide reductase-like"/>
    <property type="match status" value="1"/>
</dbReference>
<dbReference type="PANTHER" id="PTHR34477">
    <property type="entry name" value="UPF0213 PROTEIN YHBQ"/>
    <property type="match status" value="1"/>
</dbReference>
<comment type="caution">
    <text evidence="3">The sequence shown here is derived from an EMBL/GenBank/DDBJ whole genome shotgun (WGS) entry which is preliminary data.</text>
</comment>
<dbReference type="Proteomes" id="UP000284731">
    <property type="component" value="Unassembled WGS sequence"/>
</dbReference>
<feature type="domain" description="GIY-YIG" evidence="2">
    <location>
        <begin position="1"/>
        <end position="75"/>
    </location>
</feature>
<dbReference type="EMBL" id="QRWX01000002">
    <property type="protein sequence ID" value="RGT56224.1"/>
    <property type="molecule type" value="Genomic_DNA"/>
</dbReference>
<dbReference type="InterPro" id="IPR002742">
    <property type="entry name" value="Desulfoferrodoxin_Fe-bd_dom"/>
</dbReference>
<evidence type="ECO:0000313" key="4">
    <source>
        <dbReference type="Proteomes" id="UP000284731"/>
    </source>
</evidence>
<dbReference type="PROSITE" id="PS50164">
    <property type="entry name" value="GIY_YIG"/>
    <property type="match status" value="1"/>
</dbReference>
<comment type="similarity">
    <text evidence="1">Belongs to the UPF0213 family.</text>
</comment>
<dbReference type="RefSeq" id="WP_118764757.1">
    <property type="nucleotide sequence ID" value="NZ_CABJCF010000002.1"/>
</dbReference>
<name>A0A412PFI6_9FIRM</name>
<dbReference type="AlphaFoldDB" id="A0A412PFI6"/>
<dbReference type="InterPro" id="IPR050190">
    <property type="entry name" value="UPF0213_domain"/>
</dbReference>
<organism evidence="3 4">
    <name type="scientific">Solobacterium moorei</name>
    <dbReference type="NCBI Taxonomy" id="102148"/>
    <lineage>
        <taxon>Bacteria</taxon>
        <taxon>Bacillati</taxon>
        <taxon>Bacillota</taxon>
        <taxon>Erysipelotrichia</taxon>
        <taxon>Erysipelotrichales</taxon>
        <taxon>Erysipelotrichaceae</taxon>
        <taxon>Solobacterium</taxon>
    </lineage>
</organism>
<protein>
    <recommendedName>
        <fullName evidence="2">GIY-YIG domain-containing protein</fullName>
    </recommendedName>
</protein>
<dbReference type="Gene3D" id="3.40.1440.10">
    <property type="entry name" value="GIY-YIG endonuclease"/>
    <property type="match status" value="1"/>
</dbReference>
<evidence type="ECO:0000259" key="2">
    <source>
        <dbReference type="PROSITE" id="PS50164"/>
    </source>
</evidence>
<dbReference type="Gene3D" id="2.60.40.730">
    <property type="entry name" value="SOR catalytic domain"/>
    <property type="match status" value="1"/>
</dbReference>
<dbReference type="PANTHER" id="PTHR34477:SF1">
    <property type="entry name" value="UPF0213 PROTEIN YHBQ"/>
    <property type="match status" value="1"/>
</dbReference>